<name>A0A9W6CXH9_XANFL</name>
<dbReference type="AlphaFoldDB" id="A0A9W6CXH9"/>
<proteinExistence type="predicted"/>
<sequence length="270" mass="28126">MWEFLAPVVMVSRFAVTVKGGGMRVVLALAGASLLAGCATSFTVPAAVRLNKGELLYGSTTASTSGGRFEVTELHGKLRCGGSYDPFDHAPTISADFSCSDGRTGTITVTRRTDAPGGSGSLRMNDGTTGYVAFGADTQTITAGVAAPSPRPEPPSVSSNTTRSTGTVDREQGKKIVVKWTECAVIAATRLSAGQGSATEIAQAALGLCLPHEGEYRKYLLANHIGDDFVGGVRENIANIATAAVLKTRQAPPQRRPEPTVSPKRGTEEI</sequence>
<evidence type="ECO:0000313" key="2">
    <source>
        <dbReference type="EMBL" id="GLI25673.1"/>
    </source>
</evidence>
<feature type="region of interest" description="Disordered" evidence="1">
    <location>
        <begin position="144"/>
        <end position="170"/>
    </location>
</feature>
<comment type="caution">
    <text evidence="2">The sequence shown here is derived from an EMBL/GenBank/DDBJ whole genome shotgun (WGS) entry which is preliminary data.</text>
</comment>
<reference evidence="2" key="1">
    <citation type="submission" date="2022-12" db="EMBL/GenBank/DDBJ databases">
        <title>Reference genome sequencing for broad-spectrum identification of bacterial and archaeal isolates by mass spectrometry.</title>
        <authorList>
            <person name="Sekiguchi Y."/>
            <person name="Tourlousse D.M."/>
        </authorList>
    </citation>
    <scope>NUCLEOTIDE SEQUENCE</scope>
    <source>
        <strain evidence="2">301</strain>
    </source>
</reference>
<organism evidence="2 3">
    <name type="scientific">Xanthobacter flavus</name>
    <dbReference type="NCBI Taxonomy" id="281"/>
    <lineage>
        <taxon>Bacteria</taxon>
        <taxon>Pseudomonadati</taxon>
        <taxon>Pseudomonadota</taxon>
        <taxon>Alphaproteobacteria</taxon>
        <taxon>Hyphomicrobiales</taxon>
        <taxon>Xanthobacteraceae</taxon>
        <taxon>Xanthobacter</taxon>
    </lineage>
</organism>
<accession>A0A9W6CXH9</accession>
<evidence type="ECO:0000313" key="3">
    <source>
        <dbReference type="Proteomes" id="UP001144397"/>
    </source>
</evidence>
<dbReference type="Proteomes" id="UP001144397">
    <property type="component" value="Unassembled WGS sequence"/>
</dbReference>
<dbReference type="EMBL" id="BSDO01000024">
    <property type="protein sequence ID" value="GLI25673.1"/>
    <property type="molecule type" value="Genomic_DNA"/>
</dbReference>
<feature type="region of interest" description="Disordered" evidence="1">
    <location>
        <begin position="248"/>
        <end position="270"/>
    </location>
</feature>
<protein>
    <submittedName>
        <fullName evidence="2">Uncharacterized protein</fullName>
    </submittedName>
</protein>
<gene>
    <name evidence="2" type="ORF">XFLAVUS301_53470</name>
</gene>
<evidence type="ECO:0000256" key="1">
    <source>
        <dbReference type="SAM" id="MobiDB-lite"/>
    </source>
</evidence>